<name>A0AAE0L8A2_9CHLO</name>
<organism evidence="5 6">
    <name type="scientific">Cymbomonas tetramitiformis</name>
    <dbReference type="NCBI Taxonomy" id="36881"/>
    <lineage>
        <taxon>Eukaryota</taxon>
        <taxon>Viridiplantae</taxon>
        <taxon>Chlorophyta</taxon>
        <taxon>Pyramimonadophyceae</taxon>
        <taxon>Pyramimonadales</taxon>
        <taxon>Pyramimonadaceae</taxon>
        <taxon>Cymbomonas</taxon>
    </lineage>
</organism>
<dbReference type="Proteomes" id="UP001190700">
    <property type="component" value="Unassembled WGS sequence"/>
</dbReference>
<feature type="non-terminal residue" evidence="5">
    <location>
        <position position="1"/>
    </location>
</feature>
<dbReference type="EMBL" id="LGRX02007006">
    <property type="protein sequence ID" value="KAK3275806.1"/>
    <property type="molecule type" value="Genomic_DNA"/>
</dbReference>
<dbReference type="InterPro" id="IPR036770">
    <property type="entry name" value="Ankyrin_rpt-contain_sf"/>
</dbReference>
<reference evidence="5 6" key="1">
    <citation type="journal article" date="2015" name="Genome Biol. Evol.">
        <title>Comparative Genomics of a Bacterivorous Green Alga Reveals Evolutionary Causalities and Consequences of Phago-Mixotrophic Mode of Nutrition.</title>
        <authorList>
            <person name="Burns J.A."/>
            <person name="Paasch A."/>
            <person name="Narechania A."/>
            <person name="Kim E."/>
        </authorList>
    </citation>
    <scope>NUCLEOTIDE SEQUENCE [LARGE SCALE GENOMIC DNA]</scope>
    <source>
        <strain evidence="5 6">PLY_AMNH</strain>
    </source>
</reference>
<evidence type="ECO:0000256" key="1">
    <source>
        <dbReference type="ARBA" id="ARBA00022737"/>
    </source>
</evidence>
<dbReference type="SMART" id="SM00248">
    <property type="entry name" value="ANK"/>
    <property type="match status" value="3"/>
</dbReference>
<dbReference type="PANTHER" id="PTHR46680">
    <property type="entry name" value="NF-KAPPA-B INHIBITOR ALPHA"/>
    <property type="match status" value="1"/>
</dbReference>
<comment type="caution">
    <text evidence="5">The sequence shown here is derived from an EMBL/GenBank/DDBJ whole genome shotgun (WGS) entry which is preliminary data.</text>
</comment>
<dbReference type="PROSITE" id="PS50088">
    <property type="entry name" value="ANK_REPEAT"/>
    <property type="match status" value="1"/>
</dbReference>
<evidence type="ECO:0000256" key="4">
    <source>
        <dbReference type="SAM" id="MobiDB-lite"/>
    </source>
</evidence>
<keyword evidence="1" id="KW-0677">Repeat</keyword>
<keyword evidence="2 3" id="KW-0040">ANK repeat</keyword>
<evidence type="ECO:0000256" key="2">
    <source>
        <dbReference type="ARBA" id="ARBA00023043"/>
    </source>
</evidence>
<accession>A0AAE0L8A2</accession>
<proteinExistence type="predicted"/>
<feature type="compositionally biased region" description="Basic residues" evidence="4">
    <location>
        <begin position="264"/>
        <end position="274"/>
    </location>
</feature>
<dbReference type="InterPro" id="IPR002110">
    <property type="entry name" value="Ankyrin_rpt"/>
</dbReference>
<protein>
    <submittedName>
        <fullName evidence="5">Uncharacterized protein</fullName>
    </submittedName>
</protein>
<feature type="compositionally biased region" description="Basic residues" evidence="4">
    <location>
        <begin position="31"/>
        <end position="46"/>
    </location>
</feature>
<gene>
    <name evidence="5" type="ORF">CYMTET_16076</name>
</gene>
<sequence length="492" mass="53535">ADVGLMPDECAMFVKARRQLSQGGRVDAKPKTVRHNSSFRRAISAKHRNDALQKYRATSAAFPHGRPGSAPRPPRERQAAGTRGERAKDTDGRPAGIAVEEPDKQHADDLSGAEPTAADLMWAYRAAVGRTDAELEDVRASLQRRKSSSFAELPWESKLKLRRADAKAGFEGKELSDSERVTWSGDASQEFHAMRRQMHAVASPGHMKRFIHHVEDHHYRDHPHHPHHKYPGAFGLAKHRPHYKGAGASLVRAEGVFPGDRQRLKSAVKKKKKNVTMPGKVGEKHSTHQSEKSRQLEHGWDATGLDKDDGRGRQAEANGTRRDPRGNGPLHWAAAAGDLRKLTALLSKSRASAACAANDAGETPLHKAIAAGAAFGTSSEWLDAARLLLSAGADPMAADASGETPMLRAISVEVGGYANRVLELVEMLLEAGARGTEADHAGENGLHRAVMFIRHAARCRRVIDCLKRVGVSPGASPSWTQTDTADLICYQK</sequence>
<evidence type="ECO:0000313" key="6">
    <source>
        <dbReference type="Proteomes" id="UP001190700"/>
    </source>
</evidence>
<dbReference type="GO" id="GO:0005829">
    <property type="term" value="C:cytosol"/>
    <property type="evidence" value="ECO:0007669"/>
    <property type="project" value="TreeGrafter"/>
</dbReference>
<dbReference type="GO" id="GO:0071356">
    <property type="term" value="P:cellular response to tumor necrosis factor"/>
    <property type="evidence" value="ECO:0007669"/>
    <property type="project" value="TreeGrafter"/>
</dbReference>
<dbReference type="Pfam" id="PF12796">
    <property type="entry name" value="Ank_2"/>
    <property type="match status" value="1"/>
</dbReference>
<feature type="region of interest" description="Disordered" evidence="4">
    <location>
        <begin position="261"/>
        <end position="328"/>
    </location>
</feature>
<dbReference type="PANTHER" id="PTHR46680:SF3">
    <property type="entry name" value="NF-KAPPA-B INHIBITOR CACTUS"/>
    <property type="match status" value="1"/>
</dbReference>
<feature type="repeat" description="ANK" evidence="3">
    <location>
        <begin position="360"/>
        <end position="400"/>
    </location>
</feature>
<dbReference type="SUPFAM" id="SSF48403">
    <property type="entry name" value="Ankyrin repeat"/>
    <property type="match status" value="1"/>
</dbReference>
<dbReference type="Gene3D" id="1.25.40.20">
    <property type="entry name" value="Ankyrin repeat-containing domain"/>
    <property type="match status" value="1"/>
</dbReference>
<dbReference type="AlphaFoldDB" id="A0AAE0L8A2"/>
<dbReference type="InterPro" id="IPR051070">
    <property type="entry name" value="NF-kappa-B_inhibitor"/>
</dbReference>
<feature type="region of interest" description="Disordered" evidence="4">
    <location>
        <begin position="20"/>
        <end position="111"/>
    </location>
</feature>
<evidence type="ECO:0000313" key="5">
    <source>
        <dbReference type="EMBL" id="KAK3275806.1"/>
    </source>
</evidence>
<feature type="compositionally biased region" description="Basic and acidic residues" evidence="4">
    <location>
        <begin position="73"/>
        <end position="92"/>
    </location>
</feature>
<evidence type="ECO:0000256" key="3">
    <source>
        <dbReference type="PROSITE-ProRule" id="PRU00023"/>
    </source>
</evidence>
<dbReference type="GO" id="GO:0051059">
    <property type="term" value="F:NF-kappaB binding"/>
    <property type="evidence" value="ECO:0007669"/>
    <property type="project" value="TreeGrafter"/>
</dbReference>
<feature type="compositionally biased region" description="Basic and acidic residues" evidence="4">
    <location>
        <begin position="281"/>
        <end position="325"/>
    </location>
</feature>
<keyword evidence="6" id="KW-1185">Reference proteome</keyword>